<sequence>MARTKIVTVPTATSGVITRSMLSPDTRDTTETADTSAATVTSISSDTTTDTRTATREPTYTVVQQPEAQTREEETDQVTDTITTRGGGDAGTPPAPPAVVGSAMGARNQERDAPVGRDGDAAASDTGATALLAAIQQMMSTMTRLEARVEAMETTRAVPVASPPQRTPQSHTVEPARELPRQQSQIAAAARQPQDPTPAIRQAAPVMIVRQQSPAGRQPSPPAATRGVQAAVDDGQDQATEGDRVQRGLPAPDGSDDSDSSDNSDGSDSSDEWSATSHRDHSTESSSSDDRDSSDDEPRRHGRQRRQRGRRVVTIRADRPRRQRRRKSIKDLELATFKSSPTVSVSTWIAKVDLALEGARVSGRGEWKDEELYYILGNKLQDNAARWWVQMDQELPATERTWTKLKTALLRRYGERPDKSAAEWRNRVSERVLLAQFYRSLDKTTRQLVKQPPKPRTLEEAVDKATEIDDPIANVAQGMHNIGQAWATAPNPYLVPMDGTTGQVLVIPGVGSGVGAMEEGNGMVRTDGEDLAYFTNPQGVWNKYTGTWDVPEGRTWNGRYWKPNQRAQKQRATSGAQAGGKRTVGKNERKAKTMVVRCPPESSDESESGTAPPPPKRQKQKAQVRQTKAAETRTANKGPRRNTRQNLDNRCYACGQDGHFAKECPDPEAKARNDAYLAKRANTKDHPAENGGRA</sequence>
<feature type="region of interest" description="Disordered" evidence="2">
    <location>
        <begin position="675"/>
        <end position="694"/>
    </location>
</feature>
<evidence type="ECO:0000256" key="2">
    <source>
        <dbReference type="SAM" id="MobiDB-lite"/>
    </source>
</evidence>
<dbReference type="AlphaFoldDB" id="V9DXE5"/>
<feature type="compositionally biased region" description="Basic and acidic residues" evidence="2">
    <location>
        <begin position="108"/>
        <end position="120"/>
    </location>
</feature>
<dbReference type="InterPro" id="IPR005162">
    <property type="entry name" value="Retrotrans_gag_dom"/>
</dbReference>
<dbReference type="SUPFAM" id="SSF57756">
    <property type="entry name" value="Retrovirus zinc finger-like domains"/>
    <property type="match status" value="1"/>
</dbReference>
<protein>
    <recommendedName>
        <fullName evidence="3">CCHC-type domain-containing protein</fullName>
    </recommendedName>
</protein>
<feature type="region of interest" description="Disordered" evidence="2">
    <location>
        <begin position="555"/>
        <end position="650"/>
    </location>
</feature>
<feature type="region of interest" description="Disordered" evidence="2">
    <location>
        <begin position="17"/>
        <end position="123"/>
    </location>
</feature>
<reference evidence="4 5" key="1">
    <citation type="submission" date="2013-11" db="EMBL/GenBank/DDBJ databases">
        <title>The Genome Sequence of Phytophthora parasitica P1569.</title>
        <authorList>
            <consortium name="The Broad Institute Genomics Platform"/>
            <person name="Russ C."/>
            <person name="Tyler B."/>
            <person name="Panabieres F."/>
            <person name="Shan W."/>
            <person name="Tripathy S."/>
            <person name="Grunwald N."/>
            <person name="Machado M."/>
            <person name="Johnson C.S."/>
            <person name="Arredondo F."/>
            <person name="Hong C."/>
            <person name="Coffey M."/>
            <person name="Young S.K."/>
            <person name="Zeng Q."/>
            <person name="Gargeya S."/>
            <person name="Fitzgerald M."/>
            <person name="Abouelleil A."/>
            <person name="Alvarado L."/>
            <person name="Chapman S.B."/>
            <person name="Gainer-Dewar J."/>
            <person name="Goldberg J."/>
            <person name="Griggs A."/>
            <person name="Gujja S."/>
            <person name="Hansen M."/>
            <person name="Howarth C."/>
            <person name="Imamovic A."/>
            <person name="Ireland A."/>
            <person name="Larimer J."/>
            <person name="McCowan C."/>
            <person name="Murphy C."/>
            <person name="Pearson M."/>
            <person name="Poon T.W."/>
            <person name="Priest M."/>
            <person name="Roberts A."/>
            <person name="Saif S."/>
            <person name="Shea T."/>
            <person name="Sykes S."/>
            <person name="Wortman J."/>
            <person name="Nusbaum C."/>
            <person name="Birren B."/>
        </authorList>
    </citation>
    <scope>NUCLEOTIDE SEQUENCE [LARGE SCALE GENOMIC DNA]</scope>
    <source>
        <strain evidence="4 5">P1569</strain>
    </source>
</reference>
<keyword evidence="1" id="KW-0863">Zinc-finger</keyword>
<keyword evidence="1" id="KW-0479">Metal-binding</keyword>
<feature type="compositionally biased region" description="Basic residues" evidence="2">
    <location>
        <begin position="300"/>
        <end position="327"/>
    </location>
</feature>
<feature type="compositionally biased region" description="Low complexity" evidence="2">
    <location>
        <begin position="181"/>
        <end position="194"/>
    </location>
</feature>
<evidence type="ECO:0000313" key="5">
    <source>
        <dbReference type="Proteomes" id="UP000018721"/>
    </source>
</evidence>
<feature type="region of interest" description="Disordered" evidence="2">
    <location>
        <begin position="211"/>
        <end position="327"/>
    </location>
</feature>
<dbReference type="GO" id="GO:0008270">
    <property type="term" value="F:zinc ion binding"/>
    <property type="evidence" value="ECO:0007669"/>
    <property type="project" value="UniProtKB-KW"/>
</dbReference>
<dbReference type="Pfam" id="PF03732">
    <property type="entry name" value="Retrotrans_gag"/>
    <property type="match status" value="1"/>
</dbReference>
<keyword evidence="5" id="KW-1185">Reference proteome</keyword>
<dbReference type="InterPro" id="IPR036875">
    <property type="entry name" value="Znf_CCHC_sf"/>
</dbReference>
<evidence type="ECO:0000313" key="4">
    <source>
        <dbReference type="EMBL" id="ETI30958.1"/>
    </source>
</evidence>
<dbReference type="Gene3D" id="4.10.60.10">
    <property type="entry name" value="Zinc finger, CCHC-type"/>
    <property type="match status" value="1"/>
</dbReference>
<feature type="region of interest" description="Disordered" evidence="2">
    <location>
        <begin position="155"/>
        <end position="198"/>
    </location>
</feature>
<dbReference type="GO" id="GO:0003676">
    <property type="term" value="F:nucleic acid binding"/>
    <property type="evidence" value="ECO:0007669"/>
    <property type="project" value="InterPro"/>
</dbReference>
<feature type="compositionally biased region" description="Polar residues" evidence="2">
    <location>
        <begin position="565"/>
        <end position="576"/>
    </location>
</feature>
<feature type="compositionally biased region" description="Low complexity" evidence="2">
    <location>
        <begin position="32"/>
        <end position="52"/>
    </location>
</feature>
<accession>V9DXE5</accession>
<keyword evidence="1" id="KW-0862">Zinc</keyword>
<name>V9DXE5_PHYNI</name>
<dbReference type="HOGENOM" id="CLU_397161_0_0_1"/>
<dbReference type="InterPro" id="IPR001878">
    <property type="entry name" value="Znf_CCHC"/>
</dbReference>
<gene>
    <name evidence="4" type="ORF">F443_21990</name>
</gene>
<dbReference type="Proteomes" id="UP000018721">
    <property type="component" value="Unassembled WGS sequence"/>
</dbReference>
<dbReference type="EMBL" id="ANIZ01003832">
    <property type="protein sequence ID" value="ETI30958.1"/>
    <property type="molecule type" value="Genomic_DNA"/>
</dbReference>
<organism evidence="4 5">
    <name type="scientific">Phytophthora nicotianae P1569</name>
    <dbReference type="NCBI Taxonomy" id="1317065"/>
    <lineage>
        <taxon>Eukaryota</taxon>
        <taxon>Sar</taxon>
        <taxon>Stramenopiles</taxon>
        <taxon>Oomycota</taxon>
        <taxon>Peronosporomycetes</taxon>
        <taxon>Peronosporales</taxon>
        <taxon>Peronosporaceae</taxon>
        <taxon>Phytophthora</taxon>
    </lineage>
</organism>
<evidence type="ECO:0000256" key="1">
    <source>
        <dbReference type="PROSITE-ProRule" id="PRU00047"/>
    </source>
</evidence>
<proteinExistence type="predicted"/>
<dbReference type="PROSITE" id="PS50158">
    <property type="entry name" value="ZF_CCHC"/>
    <property type="match status" value="1"/>
</dbReference>
<feature type="domain" description="CCHC-type" evidence="3">
    <location>
        <begin position="650"/>
        <end position="666"/>
    </location>
</feature>
<feature type="compositionally biased region" description="Basic and acidic residues" evidence="2">
    <location>
        <begin position="277"/>
        <end position="299"/>
    </location>
</feature>
<dbReference type="SMART" id="SM00343">
    <property type="entry name" value="ZnF_C2HC"/>
    <property type="match status" value="1"/>
</dbReference>
<dbReference type="OrthoDB" id="18186at2759"/>
<comment type="caution">
    <text evidence="4">The sequence shown here is derived from an EMBL/GenBank/DDBJ whole genome shotgun (WGS) entry which is preliminary data.</text>
</comment>
<dbReference type="Pfam" id="PF00098">
    <property type="entry name" value="zf-CCHC"/>
    <property type="match status" value="1"/>
</dbReference>
<evidence type="ECO:0000259" key="3">
    <source>
        <dbReference type="PROSITE" id="PS50158"/>
    </source>
</evidence>